<sequence>PSRFGRLLWSLPLKDRNQGILAGGLENGELILWDAESVLANNTQENPEAAIVFRSSSHTGTVAGMDFNNQQKHVLATGASQGEIFIWDLETPTKPYSPGPRSTKLEDITSLAWNNQVTHILASASTTGSTVIWDLKNRREVMHLHYGGGAQLAGYPGMATTRRGVTAVAWNPDNATQLVTASEDDSNPVVMMWDLRNAQAPERILSGHTKGVLSLSWCKKDADLLFSSGKDNRTICWNPSRGEMVGELAPSDNWVFDVQFNQHNPNLFSTSSFDGKVNVHSLQSTNEGEDVSRAAVNASQDDPFSAAIYSASAAASFSLKQPPKWYRRPVGASFGFGNQLVHFAPPSAATLASAANTGATVPHAVAVSSVVTDKSLLQRSQELEHALESNSINEFCEHRIRAADSELEAKNWQVLKLLFENDARDRLVRFLGFSKEELKDVVGAKLARQGGQVTKAEAVLPSVTSPVAASLNQSVEDMTLQDDD</sequence>
<dbReference type="OrthoDB" id="542917at2759"/>
<feature type="non-terminal residue" evidence="13">
    <location>
        <position position="1"/>
    </location>
</feature>
<keyword evidence="6 12" id="KW-0853">WD repeat</keyword>
<feature type="non-terminal residue" evidence="13">
    <location>
        <position position="484"/>
    </location>
</feature>
<dbReference type="InterPro" id="IPR036322">
    <property type="entry name" value="WD40_repeat_dom_sf"/>
</dbReference>
<keyword evidence="9" id="KW-0931">ER-Golgi transport</keyword>
<proteinExistence type="inferred from homology"/>
<dbReference type="AlphaFoldDB" id="A0A9W8AKN5"/>
<dbReference type="Gene3D" id="1.25.40.1030">
    <property type="match status" value="1"/>
</dbReference>
<feature type="repeat" description="WD" evidence="12">
    <location>
        <begin position="205"/>
        <end position="247"/>
    </location>
</feature>
<evidence type="ECO:0000256" key="3">
    <source>
        <dbReference type="ARBA" id="ARBA00013507"/>
    </source>
</evidence>
<dbReference type="Gene3D" id="2.130.10.10">
    <property type="entry name" value="YVTN repeat-like/Quinoprotein amine dehydrogenase"/>
    <property type="match status" value="1"/>
</dbReference>
<dbReference type="SMART" id="SM00320">
    <property type="entry name" value="WD40"/>
    <property type="match status" value="5"/>
</dbReference>
<dbReference type="EMBL" id="JANBPY010003607">
    <property type="protein sequence ID" value="KAJ1950921.1"/>
    <property type="molecule type" value="Genomic_DNA"/>
</dbReference>
<dbReference type="PANTHER" id="PTHR13923">
    <property type="entry name" value="SEC31-RELATED PROTEIN"/>
    <property type="match status" value="1"/>
</dbReference>
<evidence type="ECO:0000256" key="4">
    <source>
        <dbReference type="ARBA" id="ARBA00021236"/>
    </source>
</evidence>
<evidence type="ECO:0000256" key="10">
    <source>
        <dbReference type="ARBA" id="ARBA00022927"/>
    </source>
</evidence>
<dbReference type="GO" id="GO:0090110">
    <property type="term" value="P:COPII-coated vesicle cargo loading"/>
    <property type="evidence" value="ECO:0007669"/>
    <property type="project" value="TreeGrafter"/>
</dbReference>
<evidence type="ECO:0000313" key="13">
    <source>
        <dbReference type="EMBL" id="KAJ1950921.1"/>
    </source>
</evidence>
<dbReference type="GO" id="GO:0015031">
    <property type="term" value="P:protein transport"/>
    <property type="evidence" value="ECO:0007669"/>
    <property type="project" value="UniProtKB-KW"/>
</dbReference>
<name>A0A9W8AKN5_9FUNG</name>
<keyword evidence="7" id="KW-0677">Repeat</keyword>
<evidence type="ECO:0000256" key="7">
    <source>
        <dbReference type="ARBA" id="ARBA00022737"/>
    </source>
</evidence>
<evidence type="ECO:0000313" key="14">
    <source>
        <dbReference type="Proteomes" id="UP001150925"/>
    </source>
</evidence>
<accession>A0A9W8AKN5</accession>
<dbReference type="Pfam" id="PF00400">
    <property type="entry name" value="WD40"/>
    <property type="match status" value="2"/>
</dbReference>
<evidence type="ECO:0000256" key="9">
    <source>
        <dbReference type="ARBA" id="ARBA00022892"/>
    </source>
</evidence>
<dbReference type="PANTHER" id="PTHR13923:SF11">
    <property type="entry name" value="SECRETORY 31, ISOFORM D"/>
    <property type="match status" value="1"/>
</dbReference>
<dbReference type="InterPro" id="IPR001680">
    <property type="entry name" value="WD40_rpt"/>
</dbReference>
<dbReference type="GO" id="GO:0005198">
    <property type="term" value="F:structural molecule activity"/>
    <property type="evidence" value="ECO:0007669"/>
    <property type="project" value="TreeGrafter"/>
</dbReference>
<evidence type="ECO:0000256" key="8">
    <source>
        <dbReference type="ARBA" id="ARBA00022824"/>
    </source>
</evidence>
<evidence type="ECO:0000256" key="5">
    <source>
        <dbReference type="ARBA" id="ARBA00022448"/>
    </source>
</evidence>
<protein>
    <recommendedName>
        <fullName evidence="4">Protein transport protein SEC31</fullName>
    </recommendedName>
    <alternativeName>
        <fullName evidence="3">Protein transport protein sec31</fullName>
    </alternativeName>
</protein>
<evidence type="ECO:0000256" key="12">
    <source>
        <dbReference type="PROSITE-ProRule" id="PRU00221"/>
    </source>
</evidence>
<dbReference type="SUPFAM" id="SSF50978">
    <property type="entry name" value="WD40 repeat-like"/>
    <property type="match status" value="1"/>
</dbReference>
<reference evidence="13" key="1">
    <citation type="submission" date="2022-07" db="EMBL/GenBank/DDBJ databases">
        <title>Phylogenomic reconstructions and comparative analyses of Kickxellomycotina fungi.</title>
        <authorList>
            <person name="Reynolds N.K."/>
            <person name="Stajich J.E."/>
            <person name="Barry K."/>
            <person name="Grigoriev I.V."/>
            <person name="Crous P."/>
            <person name="Smith M.E."/>
        </authorList>
    </citation>
    <scope>NUCLEOTIDE SEQUENCE</scope>
    <source>
        <strain evidence="13">RSA 1196</strain>
    </source>
</reference>
<comment type="caution">
    <text evidence="13">The sequence shown here is derived from an EMBL/GenBank/DDBJ whole genome shotgun (WGS) entry which is preliminary data.</text>
</comment>
<evidence type="ECO:0000256" key="6">
    <source>
        <dbReference type="ARBA" id="ARBA00022574"/>
    </source>
</evidence>
<dbReference type="PROSITE" id="PS50082">
    <property type="entry name" value="WD_REPEATS_2"/>
    <property type="match status" value="2"/>
</dbReference>
<dbReference type="InterPro" id="IPR040251">
    <property type="entry name" value="SEC31-like"/>
</dbReference>
<evidence type="ECO:0000256" key="2">
    <source>
        <dbReference type="ARBA" id="ARBA00009358"/>
    </source>
</evidence>
<evidence type="ECO:0000256" key="1">
    <source>
        <dbReference type="ARBA" id="ARBA00004240"/>
    </source>
</evidence>
<dbReference type="InterPro" id="IPR015943">
    <property type="entry name" value="WD40/YVTN_repeat-like_dom_sf"/>
</dbReference>
<feature type="repeat" description="WD" evidence="12">
    <location>
        <begin position="55"/>
        <end position="97"/>
    </location>
</feature>
<comment type="similarity">
    <text evidence="2">Belongs to the WD repeat SEC31 family.</text>
</comment>
<keyword evidence="10" id="KW-0653">Protein transport</keyword>
<keyword evidence="14" id="KW-1185">Reference proteome</keyword>
<keyword evidence="8" id="KW-0256">Endoplasmic reticulum</keyword>
<gene>
    <name evidence="13" type="primary">SEC31_2</name>
    <name evidence="13" type="ORF">IWQ62_006489</name>
</gene>
<dbReference type="Proteomes" id="UP001150925">
    <property type="component" value="Unassembled WGS sequence"/>
</dbReference>
<comment type="function">
    <text evidence="11">Component of the coat protein complex II (COPII) which promotes the formation of transport vesicles from the endoplasmic reticulum (ER). The coat has two main functions, the physical deformation of the endoplasmic reticulum membrane into vesicles and the selection of cargo molecules.</text>
</comment>
<organism evidence="13 14">
    <name type="scientific">Dispira parvispora</name>
    <dbReference type="NCBI Taxonomy" id="1520584"/>
    <lineage>
        <taxon>Eukaryota</taxon>
        <taxon>Fungi</taxon>
        <taxon>Fungi incertae sedis</taxon>
        <taxon>Zoopagomycota</taxon>
        <taxon>Kickxellomycotina</taxon>
        <taxon>Dimargaritomycetes</taxon>
        <taxon>Dimargaritales</taxon>
        <taxon>Dimargaritaceae</taxon>
        <taxon>Dispira</taxon>
    </lineage>
</organism>
<keyword evidence="5" id="KW-0813">Transport</keyword>
<comment type="subcellular location">
    <subcellularLocation>
        <location evidence="1">Endoplasmic reticulum</location>
    </subcellularLocation>
</comment>
<evidence type="ECO:0000256" key="11">
    <source>
        <dbReference type="ARBA" id="ARBA00025471"/>
    </source>
</evidence>
<dbReference type="GO" id="GO:0030127">
    <property type="term" value="C:COPII vesicle coat"/>
    <property type="evidence" value="ECO:0007669"/>
    <property type="project" value="TreeGrafter"/>
</dbReference>
<dbReference type="GO" id="GO:0070971">
    <property type="term" value="C:endoplasmic reticulum exit site"/>
    <property type="evidence" value="ECO:0007669"/>
    <property type="project" value="TreeGrafter"/>
</dbReference>
<dbReference type="PROSITE" id="PS50294">
    <property type="entry name" value="WD_REPEATS_REGION"/>
    <property type="match status" value="1"/>
</dbReference>
<dbReference type="GO" id="GO:0007029">
    <property type="term" value="P:endoplasmic reticulum organization"/>
    <property type="evidence" value="ECO:0007669"/>
    <property type="project" value="TreeGrafter"/>
</dbReference>